<evidence type="ECO:0000256" key="3">
    <source>
        <dbReference type="ARBA" id="ARBA00022801"/>
    </source>
</evidence>
<evidence type="ECO:0000259" key="12">
    <source>
        <dbReference type="PROSITE" id="PS51084"/>
    </source>
</evidence>
<dbReference type="GO" id="GO:0000166">
    <property type="term" value="F:nucleotide binding"/>
    <property type="evidence" value="ECO:0007669"/>
    <property type="project" value="UniProtKB-KW"/>
</dbReference>
<evidence type="ECO:0000256" key="5">
    <source>
        <dbReference type="ARBA" id="ARBA00025764"/>
    </source>
</evidence>
<dbReference type="EMBL" id="LFZO01000057">
    <property type="protein sequence ID" value="KXT15517.1"/>
    <property type="molecule type" value="Genomic_DNA"/>
</dbReference>
<dbReference type="AlphaFoldDB" id="A0A139IL49"/>
<dbReference type="SUPFAM" id="SSF54197">
    <property type="entry name" value="HIT-like"/>
    <property type="match status" value="1"/>
</dbReference>
<keyword evidence="14" id="KW-1185">Reference proteome</keyword>
<dbReference type="PANTHER" id="PTHR46648">
    <property type="entry name" value="HIT FAMILY PROTEIN 1"/>
    <property type="match status" value="1"/>
</dbReference>
<organism evidence="13 14">
    <name type="scientific">Pseudocercospora musae</name>
    <dbReference type="NCBI Taxonomy" id="113226"/>
    <lineage>
        <taxon>Eukaryota</taxon>
        <taxon>Fungi</taxon>
        <taxon>Dikarya</taxon>
        <taxon>Ascomycota</taxon>
        <taxon>Pezizomycotina</taxon>
        <taxon>Dothideomycetes</taxon>
        <taxon>Dothideomycetidae</taxon>
        <taxon>Mycosphaerellales</taxon>
        <taxon>Mycosphaerellaceae</taxon>
        <taxon>Pseudocercospora</taxon>
    </lineage>
</organism>
<dbReference type="FunFam" id="3.30.428.10:FF:000013">
    <property type="entry name" value="Hit family protein 1"/>
    <property type="match status" value="1"/>
</dbReference>
<dbReference type="GO" id="GO:0016787">
    <property type="term" value="F:hydrolase activity"/>
    <property type="evidence" value="ECO:0007669"/>
    <property type="project" value="UniProtKB-KW"/>
</dbReference>
<dbReference type="PROSITE" id="PS00892">
    <property type="entry name" value="HIT_1"/>
    <property type="match status" value="1"/>
</dbReference>
<evidence type="ECO:0000256" key="10">
    <source>
        <dbReference type="PIRSR" id="PIRSR601310-3"/>
    </source>
</evidence>
<dbReference type="Pfam" id="PF01230">
    <property type="entry name" value="HIT"/>
    <property type="match status" value="1"/>
</dbReference>
<evidence type="ECO:0000256" key="9">
    <source>
        <dbReference type="PIRSR" id="PIRSR601310-1"/>
    </source>
</evidence>
<name>A0A139IL49_9PEZI</name>
<dbReference type="InterPro" id="IPR019808">
    <property type="entry name" value="Histidine_triad_CS"/>
</dbReference>
<feature type="short sequence motif" description="Histidine triad motif" evidence="10 11">
    <location>
        <begin position="179"/>
        <end position="183"/>
    </location>
</feature>
<sequence>MSPVCAIVVSMHSVESADDGDCMDCGRGESVAVEVGLGSASLRSPARRAPSSNQPLAPPACEGTASERIQAVYTIFTNNSSQKHTMAANCIFCKIIKGDIPSMKLFESEKTLAFLDIGPLSQGHALVIPKYHGAKLLDIPDEDLSEVLPVAKKIAKAVGSENYNILQNNGRLAHQEVDHVHFHVIPKPNEQEGLQIGWPTQKGDMEKLKKLLEDIKSKM</sequence>
<evidence type="ECO:0000256" key="6">
    <source>
        <dbReference type="ARBA" id="ARBA00052319"/>
    </source>
</evidence>
<comment type="catalytic activity">
    <reaction evidence="6">
        <text>adenosine 5'-phosphoramidate + H2O = NH4(+) + AMP</text>
        <dbReference type="Rhea" id="RHEA:67916"/>
        <dbReference type="ChEBI" id="CHEBI:15377"/>
        <dbReference type="ChEBI" id="CHEBI:28938"/>
        <dbReference type="ChEBI" id="CHEBI:57890"/>
        <dbReference type="ChEBI" id="CHEBI:456215"/>
    </reaction>
    <physiologicalReaction direction="left-to-right" evidence="6">
        <dbReference type="Rhea" id="RHEA:67917"/>
    </physiologicalReaction>
</comment>
<gene>
    <name evidence="13" type="ORF">AC579_3380</name>
</gene>
<dbReference type="InterPro" id="IPR039384">
    <property type="entry name" value="HINT"/>
</dbReference>
<dbReference type="Proteomes" id="UP000073492">
    <property type="component" value="Unassembled WGS sequence"/>
</dbReference>
<proteinExistence type="inferred from homology"/>
<evidence type="ECO:0000256" key="1">
    <source>
        <dbReference type="ARBA" id="ARBA00001946"/>
    </source>
</evidence>
<keyword evidence="4" id="KW-0460">Magnesium</keyword>
<dbReference type="InterPro" id="IPR001310">
    <property type="entry name" value="Histidine_triad_HIT"/>
</dbReference>
<comment type="cofactor">
    <cofactor evidence="1">
        <name>Mg(2+)</name>
        <dbReference type="ChEBI" id="CHEBI:18420"/>
    </cofactor>
</comment>
<reference evidence="13 14" key="1">
    <citation type="submission" date="2015-07" db="EMBL/GenBank/DDBJ databases">
        <title>Comparative genomics of the Sigatoka disease complex on banana suggests a link between parallel evolutionary changes in Pseudocercospora fijiensis and Pseudocercospora eumusae and increased virulence on the banana host.</title>
        <authorList>
            <person name="Chang T.-C."/>
            <person name="Salvucci A."/>
            <person name="Crous P.W."/>
            <person name="Stergiopoulos I."/>
        </authorList>
    </citation>
    <scope>NUCLEOTIDE SEQUENCE [LARGE SCALE GENOMIC DNA]</scope>
    <source>
        <strain evidence="13 14">CBS 116634</strain>
    </source>
</reference>
<evidence type="ECO:0000256" key="8">
    <source>
        <dbReference type="ARBA" id="ARBA00076050"/>
    </source>
</evidence>
<comment type="caution">
    <text evidence="13">The sequence shown here is derived from an EMBL/GenBank/DDBJ whole genome shotgun (WGS) entry which is preliminary data.</text>
</comment>
<dbReference type="InterPro" id="IPR011146">
    <property type="entry name" value="HIT-like"/>
</dbReference>
<keyword evidence="3" id="KW-0378">Hydrolase</keyword>
<dbReference type="PRINTS" id="PR00332">
    <property type="entry name" value="HISTRIAD"/>
</dbReference>
<evidence type="ECO:0000313" key="14">
    <source>
        <dbReference type="Proteomes" id="UP000073492"/>
    </source>
</evidence>
<dbReference type="InterPro" id="IPR036265">
    <property type="entry name" value="HIT-like_sf"/>
</dbReference>
<feature type="active site" description="Tele-AMP-histidine intermediate" evidence="9">
    <location>
        <position position="181"/>
    </location>
</feature>
<accession>A0A139IL49</accession>
<dbReference type="Gene3D" id="3.30.428.10">
    <property type="entry name" value="HIT-like"/>
    <property type="match status" value="1"/>
</dbReference>
<dbReference type="CDD" id="cd01277">
    <property type="entry name" value="HINT_subgroup"/>
    <property type="match status" value="1"/>
</dbReference>
<dbReference type="GO" id="GO:0009117">
    <property type="term" value="P:nucleotide metabolic process"/>
    <property type="evidence" value="ECO:0007669"/>
    <property type="project" value="TreeGrafter"/>
</dbReference>
<evidence type="ECO:0000256" key="4">
    <source>
        <dbReference type="ARBA" id="ARBA00022842"/>
    </source>
</evidence>
<dbReference type="PROSITE" id="PS51084">
    <property type="entry name" value="HIT_2"/>
    <property type="match status" value="1"/>
</dbReference>
<dbReference type="PANTHER" id="PTHR46648:SF1">
    <property type="entry name" value="ADENOSINE 5'-MONOPHOSPHORAMIDASE HNT1"/>
    <property type="match status" value="1"/>
</dbReference>
<evidence type="ECO:0000256" key="11">
    <source>
        <dbReference type="PROSITE-ProRule" id="PRU00464"/>
    </source>
</evidence>
<keyword evidence="2" id="KW-0547">Nucleotide-binding</keyword>
<comment type="similarity">
    <text evidence="5">Belongs to the HINT family.</text>
</comment>
<protein>
    <recommendedName>
        <fullName evidence="7">Adenosine 5'-monophosphoramidase HNT1</fullName>
    </recommendedName>
    <alternativeName>
        <fullName evidence="8">Histidine triad nucleotide-binding protein HNT1</fullName>
    </alternativeName>
</protein>
<evidence type="ECO:0000313" key="13">
    <source>
        <dbReference type="EMBL" id="KXT15517.1"/>
    </source>
</evidence>
<evidence type="ECO:0000256" key="7">
    <source>
        <dbReference type="ARBA" id="ARBA00074222"/>
    </source>
</evidence>
<evidence type="ECO:0000256" key="2">
    <source>
        <dbReference type="ARBA" id="ARBA00022741"/>
    </source>
</evidence>
<feature type="domain" description="HIT" evidence="12">
    <location>
        <begin position="91"/>
        <end position="194"/>
    </location>
</feature>